<keyword evidence="1 5" id="KW-0378">Hydrolase</keyword>
<evidence type="ECO:0000256" key="1">
    <source>
        <dbReference type="ARBA" id="ARBA00022801"/>
    </source>
</evidence>
<dbReference type="Gene3D" id="3.40.50.1820">
    <property type="entry name" value="alpha/beta hydrolase"/>
    <property type="match status" value="1"/>
</dbReference>
<evidence type="ECO:0000256" key="4">
    <source>
        <dbReference type="SAM" id="SignalP"/>
    </source>
</evidence>
<reference evidence="6" key="1">
    <citation type="journal article" date="2019" name="Int. J. Syst. Evol. Microbiol.">
        <title>The Global Catalogue of Microorganisms (GCM) 10K type strain sequencing project: providing services to taxonomists for standard genome sequencing and annotation.</title>
        <authorList>
            <consortium name="The Broad Institute Genomics Platform"/>
            <consortium name="The Broad Institute Genome Sequencing Center for Infectious Disease"/>
            <person name="Wu L."/>
            <person name="Ma J."/>
        </authorList>
    </citation>
    <scope>NUCLEOTIDE SEQUENCE [LARGE SCALE GENOMIC DNA]</scope>
    <source>
        <strain evidence="6">ICMP 6774ER</strain>
    </source>
</reference>
<organism evidence="5 6">
    <name type="scientific">Nonomuraea mangrovi</name>
    <dbReference type="NCBI Taxonomy" id="2316207"/>
    <lineage>
        <taxon>Bacteria</taxon>
        <taxon>Bacillati</taxon>
        <taxon>Actinomycetota</taxon>
        <taxon>Actinomycetes</taxon>
        <taxon>Streptosporangiales</taxon>
        <taxon>Streptosporangiaceae</taxon>
        <taxon>Nonomuraea</taxon>
    </lineage>
</organism>
<feature type="chain" id="PRO_5046754770" evidence="4">
    <location>
        <begin position="23"/>
        <end position="404"/>
    </location>
</feature>
<dbReference type="Pfam" id="PF03403">
    <property type="entry name" value="PAF-AH_p_II"/>
    <property type="match status" value="2"/>
</dbReference>
<keyword evidence="3" id="KW-0443">Lipid metabolism</keyword>
<evidence type="ECO:0000256" key="2">
    <source>
        <dbReference type="ARBA" id="ARBA00022963"/>
    </source>
</evidence>
<evidence type="ECO:0000256" key="3">
    <source>
        <dbReference type="ARBA" id="ARBA00023098"/>
    </source>
</evidence>
<name>A0ABW4TGH9_9ACTN</name>
<dbReference type="PANTHER" id="PTHR10272">
    <property type="entry name" value="PLATELET-ACTIVATING FACTOR ACETYLHYDROLASE"/>
    <property type="match status" value="1"/>
</dbReference>
<evidence type="ECO:0000313" key="6">
    <source>
        <dbReference type="Proteomes" id="UP001597368"/>
    </source>
</evidence>
<dbReference type="GO" id="GO:0016787">
    <property type="term" value="F:hydrolase activity"/>
    <property type="evidence" value="ECO:0007669"/>
    <property type="project" value="UniProtKB-KW"/>
</dbReference>
<dbReference type="InterPro" id="IPR029058">
    <property type="entry name" value="AB_hydrolase_fold"/>
</dbReference>
<dbReference type="EMBL" id="JBHUFV010000105">
    <property type="protein sequence ID" value="MFD1940189.1"/>
    <property type="molecule type" value="Genomic_DNA"/>
</dbReference>
<evidence type="ECO:0000313" key="5">
    <source>
        <dbReference type="EMBL" id="MFD1940189.1"/>
    </source>
</evidence>
<dbReference type="RefSeq" id="WP_379583170.1">
    <property type="nucleotide sequence ID" value="NZ_JBHUFV010000105.1"/>
</dbReference>
<dbReference type="SUPFAM" id="SSF53474">
    <property type="entry name" value="alpha/beta-Hydrolases"/>
    <property type="match status" value="1"/>
</dbReference>
<keyword evidence="4" id="KW-0732">Signal</keyword>
<feature type="signal peptide" evidence="4">
    <location>
        <begin position="1"/>
        <end position="22"/>
    </location>
</feature>
<keyword evidence="2" id="KW-0442">Lipid degradation</keyword>
<keyword evidence="6" id="KW-1185">Reference proteome</keyword>
<accession>A0ABW4TGH9</accession>
<protein>
    <submittedName>
        <fullName evidence="5">Alpha/beta hydrolase family protein</fullName>
    </submittedName>
</protein>
<dbReference type="Proteomes" id="UP001597368">
    <property type="component" value="Unassembled WGS sequence"/>
</dbReference>
<comment type="caution">
    <text evidence="5">The sequence shown here is derived from an EMBL/GenBank/DDBJ whole genome shotgun (WGS) entry which is preliminary data.</text>
</comment>
<dbReference type="PANTHER" id="PTHR10272:SF0">
    <property type="entry name" value="PLATELET-ACTIVATING FACTOR ACETYLHYDROLASE"/>
    <property type="match status" value="1"/>
</dbReference>
<sequence>MRNAFVVAALSTAVLANGTAAAQAGSARAGTAQAGSARTGAAQTGTVQTEALRAGTAHAGTARAGTAPAWTARDAAKPALPEPTGDRPVGTTTLHLVDASRPDPWNPDAGERELLVSLWYPATKPGGRRAPYMTKEESAAVLKGFDVPPDALVRTRTHARLTPPPKGLRMPLVLMSPGFTFPKATLTSLAEDLAARGYLVAAVEHTYESVATTFPDGRTTTCLACVRGQDGAKVAGVRVADLRFVLDELIGRGLADRARIVGVGHSMGGNSAVQSLLADSRVKAAVNLDGTFHPVVAELDRPVMMVGTTDHTPEGRDTTWKQSWANLKGWKRWITVKGTDHAAFVDYAVLRPQLGLPGSAIEGERALKITRAYVAAFVDRQLKGKDGPLLDGPSQAYPEVRFWK</sequence>
<proteinExistence type="predicted"/>
<gene>
    <name evidence="5" type="ORF">ACFSKW_52900</name>
</gene>